<evidence type="ECO:0000313" key="2">
    <source>
        <dbReference type="Proteomes" id="UP000006804"/>
    </source>
</evidence>
<dbReference type="STRING" id="688269.Theth_1672"/>
<gene>
    <name evidence="1" type="ORF">Theth_1672</name>
</gene>
<dbReference type="PATRIC" id="fig|688269.3.peg.1719"/>
<proteinExistence type="predicted"/>
<dbReference type="KEGG" id="tta:Theth_1672"/>
<evidence type="ECO:0000313" key="1">
    <source>
        <dbReference type="EMBL" id="AEH51719.1"/>
    </source>
</evidence>
<dbReference type="Proteomes" id="UP000006804">
    <property type="component" value="Chromosome"/>
</dbReference>
<dbReference type="eggNOG" id="COG3951">
    <property type="taxonomic scope" value="Bacteria"/>
</dbReference>
<dbReference type="HOGENOM" id="CLU_182367_0_0_0"/>
<name>F7YVQ4_9THEM</name>
<organism evidence="1 2">
    <name type="scientific">Pseudothermotoga thermarum DSM 5069</name>
    <dbReference type="NCBI Taxonomy" id="688269"/>
    <lineage>
        <taxon>Bacteria</taxon>
        <taxon>Thermotogati</taxon>
        <taxon>Thermotogota</taxon>
        <taxon>Thermotogae</taxon>
        <taxon>Thermotogales</taxon>
        <taxon>Thermotogaceae</taxon>
        <taxon>Pseudothermotoga</taxon>
    </lineage>
</organism>
<keyword evidence="2" id="KW-1185">Reference proteome</keyword>
<accession>F7YVQ4</accession>
<reference evidence="1 2" key="1">
    <citation type="submission" date="2010-11" db="EMBL/GenBank/DDBJ databases">
        <title>The complete genome of Thermotoga thermarum DSM 5069.</title>
        <authorList>
            <consortium name="US DOE Joint Genome Institute (JGI-PGF)"/>
            <person name="Lucas S."/>
            <person name="Copeland A."/>
            <person name="Lapidus A."/>
            <person name="Bruce D."/>
            <person name="Goodwin L."/>
            <person name="Pitluck S."/>
            <person name="Kyrpides N."/>
            <person name="Mavromatis K."/>
            <person name="Ivanova N."/>
            <person name="Zeytun A."/>
            <person name="Brettin T."/>
            <person name="Detter J.C."/>
            <person name="Tapia R."/>
            <person name="Han C."/>
            <person name="Land M."/>
            <person name="Hauser L."/>
            <person name="Markowitz V."/>
            <person name="Cheng J.-F."/>
            <person name="Hugenholtz P."/>
            <person name="Woyke T."/>
            <person name="Wu D."/>
            <person name="Spring S."/>
            <person name="Schroeder M."/>
            <person name="Brambilla E."/>
            <person name="Klenk H.-P."/>
            <person name="Eisen J.A."/>
        </authorList>
    </citation>
    <scope>NUCLEOTIDE SEQUENCE [LARGE SCALE GENOMIC DNA]</scope>
    <source>
        <strain evidence="1 2">DSM 5069</strain>
    </source>
</reference>
<sequence length="89" mass="10329">MIYGVDLPSGSSKDKLWNACSEFVGTIFYDIFKKMYHSIPKSNLLPESSGERWFKEMLFYEYSKVVARENLKPLVNMIYQNLAKKGYGS</sequence>
<protein>
    <recommendedName>
        <fullName evidence="3">Flagellar protein FlgJ</fullName>
    </recommendedName>
</protein>
<evidence type="ECO:0008006" key="3">
    <source>
        <dbReference type="Google" id="ProtNLM"/>
    </source>
</evidence>
<dbReference type="RefSeq" id="WP_013932927.1">
    <property type="nucleotide sequence ID" value="NC_015707.1"/>
</dbReference>
<dbReference type="AlphaFoldDB" id="F7YVQ4"/>
<dbReference type="EMBL" id="CP002351">
    <property type="protein sequence ID" value="AEH51719.1"/>
    <property type="molecule type" value="Genomic_DNA"/>
</dbReference>